<evidence type="ECO:0000313" key="2">
    <source>
        <dbReference type="EMBL" id="MPC50714.1"/>
    </source>
</evidence>
<evidence type="ECO:0000256" key="1">
    <source>
        <dbReference type="SAM" id="MobiDB-lite"/>
    </source>
</evidence>
<proteinExistence type="predicted"/>
<protein>
    <submittedName>
        <fullName evidence="2">Uncharacterized protein</fullName>
    </submittedName>
</protein>
<reference evidence="2 3" key="1">
    <citation type="submission" date="2019-05" db="EMBL/GenBank/DDBJ databases">
        <title>Another draft genome of Portunus trituberculatus and its Hox gene families provides insights of decapod evolution.</title>
        <authorList>
            <person name="Jeong J.-H."/>
            <person name="Song I."/>
            <person name="Kim S."/>
            <person name="Choi T."/>
            <person name="Kim D."/>
            <person name="Ryu S."/>
            <person name="Kim W."/>
        </authorList>
    </citation>
    <scope>NUCLEOTIDE SEQUENCE [LARGE SCALE GENOMIC DNA]</scope>
    <source>
        <tissue evidence="2">Muscle</tissue>
    </source>
</reference>
<evidence type="ECO:0000313" key="3">
    <source>
        <dbReference type="Proteomes" id="UP000324222"/>
    </source>
</evidence>
<dbReference type="EMBL" id="VSRR010009686">
    <property type="protein sequence ID" value="MPC50714.1"/>
    <property type="molecule type" value="Genomic_DNA"/>
</dbReference>
<sequence length="181" mass="20157">MTSKRLVHSISHATDIQFRALSYSRCLCGCDPGNFILGTLAPEAVPPCTSWRWGERKGLEGGMGLDGVVRARRQRSQRTSTHRELLHRGCKRPGVKLRRDWLGRTHSGKVHRGGDLCRLHTPPPIVSKNMGSFSLLSPQLWIRYRALTCSRAGQGRAGQGAAHRRRRHTATAEGEALPLHQ</sequence>
<accession>A0A5B7G2M5</accession>
<feature type="compositionally biased region" description="Low complexity" evidence="1">
    <location>
        <begin position="171"/>
        <end position="181"/>
    </location>
</feature>
<feature type="region of interest" description="Disordered" evidence="1">
    <location>
        <begin position="153"/>
        <end position="181"/>
    </location>
</feature>
<dbReference type="AlphaFoldDB" id="A0A5B7G2M5"/>
<organism evidence="2 3">
    <name type="scientific">Portunus trituberculatus</name>
    <name type="common">Swimming crab</name>
    <name type="synonym">Neptunus trituberculatus</name>
    <dbReference type="NCBI Taxonomy" id="210409"/>
    <lineage>
        <taxon>Eukaryota</taxon>
        <taxon>Metazoa</taxon>
        <taxon>Ecdysozoa</taxon>
        <taxon>Arthropoda</taxon>
        <taxon>Crustacea</taxon>
        <taxon>Multicrustacea</taxon>
        <taxon>Malacostraca</taxon>
        <taxon>Eumalacostraca</taxon>
        <taxon>Eucarida</taxon>
        <taxon>Decapoda</taxon>
        <taxon>Pleocyemata</taxon>
        <taxon>Brachyura</taxon>
        <taxon>Eubrachyura</taxon>
        <taxon>Portunoidea</taxon>
        <taxon>Portunidae</taxon>
        <taxon>Portuninae</taxon>
        <taxon>Portunus</taxon>
    </lineage>
</organism>
<dbReference type="Proteomes" id="UP000324222">
    <property type="component" value="Unassembled WGS sequence"/>
</dbReference>
<gene>
    <name evidence="2" type="ORF">E2C01_044547</name>
</gene>
<keyword evidence="3" id="KW-1185">Reference proteome</keyword>
<comment type="caution">
    <text evidence="2">The sequence shown here is derived from an EMBL/GenBank/DDBJ whole genome shotgun (WGS) entry which is preliminary data.</text>
</comment>
<name>A0A5B7G2M5_PORTR</name>